<dbReference type="AlphaFoldDB" id="A0A1X7UDJ0"/>
<evidence type="ECO:0000313" key="2">
    <source>
        <dbReference type="EnsemblMetazoa" id="Aqu2.1.25710_001"/>
    </source>
</evidence>
<protein>
    <submittedName>
        <fullName evidence="2">Uncharacterized protein</fullName>
    </submittedName>
</protein>
<evidence type="ECO:0000256" key="1">
    <source>
        <dbReference type="SAM" id="SignalP"/>
    </source>
</evidence>
<keyword evidence="1" id="KW-0732">Signal</keyword>
<proteinExistence type="predicted"/>
<reference evidence="2" key="1">
    <citation type="submission" date="2017-05" db="UniProtKB">
        <authorList>
            <consortium name="EnsemblMetazoa"/>
        </authorList>
    </citation>
    <scope>IDENTIFICATION</scope>
</reference>
<sequence>ISIYIYIHLLILLLAEIDMEPKLYMQFFVILTPLHLKHVGTNHFQRDKSIKISE</sequence>
<dbReference type="EnsemblMetazoa" id="Aqu2.1.25710_001">
    <property type="protein sequence ID" value="Aqu2.1.25710_001"/>
    <property type="gene ID" value="Aqu2.1.25710"/>
</dbReference>
<organism evidence="2">
    <name type="scientific">Amphimedon queenslandica</name>
    <name type="common">Sponge</name>
    <dbReference type="NCBI Taxonomy" id="400682"/>
    <lineage>
        <taxon>Eukaryota</taxon>
        <taxon>Metazoa</taxon>
        <taxon>Porifera</taxon>
        <taxon>Demospongiae</taxon>
        <taxon>Heteroscleromorpha</taxon>
        <taxon>Haplosclerida</taxon>
        <taxon>Niphatidae</taxon>
        <taxon>Amphimedon</taxon>
    </lineage>
</organism>
<name>A0A1X7UDJ0_AMPQE</name>
<feature type="chain" id="PRO_5012824137" evidence="1">
    <location>
        <begin position="20"/>
        <end position="54"/>
    </location>
</feature>
<accession>A0A1X7UDJ0</accession>
<dbReference type="InParanoid" id="A0A1X7UDJ0"/>
<feature type="signal peptide" evidence="1">
    <location>
        <begin position="1"/>
        <end position="19"/>
    </location>
</feature>